<dbReference type="EMBL" id="QAXS01000032">
    <property type="protein sequence ID" value="PTV94463.1"/>
    <property type="molecule type" value="Genomic_DNA"/>
</dbReference>
<sequence>MKNYKVTIRPSTSFITPLDSDTLFGSLCWLIRWNYSEEKLVDFLKNYEDKPQFLISSGVQKDTIPFPITEGIARSKVRQLVEDAFVFVEPEKMNTVIRLIKKIKKEKYLPIDTFKKYVNDFSLERIIKDIVAKNIDEIEEKYQDAFHQPKPFMTSKDRYHNMINRLSNSATDGELFTRTEITYHDDIDIYLRFPEEKLDFWKDNFNALSYEGFGSKKTTGKGQFDVLDFKEVKLPEADNPNHFMTLSSYIPESEIPEGNYKLKTKRGKVGSIYSKANYSPWKKPLIFYDVGSTFEIDENDNDRSYGSLISDVHHSLEDVVQYAYAFDLGVNLSE</sequence>
<evidence type="ECO:0000256" key="2">
    <source>
        <dbReference type="ARBA" id="ARBA00016109"/>
    </source>
</evidence>
<comment type="caution">
    <text evidence="6">The sequence shown here is derived from an EMBL/GenBank/DDBJ whole genome shotgun (WGS) entry which is preliminary data.</text>
</comment>
<evidence type="ECO:0000313" key="7">
    <source>
        <dbReference type="Proteomes" id="UP000244089"/>
    </source>
</evidence>
<dbReference type="AlphaFoldDB" id="A0A2T5RGX7"/>
<gene>
    <name evidence="6" type="ORF">C8C76_13237</name>
</gene>
<keyword evidence="3" id="KW-0694">RNA-binding</keyword>
<reference evidence="6 7" key="1">
    <citation type="submission" date="2018-04" db="EMBL/GenBank/DDBJ databases">
        <title>Subsurface microbial communities from deep shales in Ohio and West Virginia, USA.</title>
        <authorList>
            <person name="Wrighton K."/>
        </authorList>
    </citation>
    <scope>NUCLEOTIDE SEQUENCE [LARGE SCALE GENOMIC DNA]</scope>
    <source>
        <strain evidence="6 7">WC1</strain>
    </source>
</reference>
<proteinExistence type="inferred from homology"/>
<dbReference type="Proteomes" id="UP000244089">
    <property type="component" value="Unassembled WGS sequence"/>
</dbReference>
<dbReference type="Pfam" id="PF03787">
    <property type="entry name" value="RAMPs"/>
    <property type="match status" value="1"/>
</dbReference>
<comment type="similarity">
    <text evidence="1">Belongs to the CRISPR-associated Csm4 family.</text>
</comment>
<dbReference type="InterPro" id="IPR005537">
    <property type="entry name" value="RAMP_III_fam"/>
</dbReference>
<evidence type="ECO:0000259" key="5">
    <source>
        <dbReference type="Pfam" id="PF03787"/>
    </source>
</evidence>
<evidence type="ECO:0000313" key="6">
    <source>
        <dbReference type="EMBL" id="PTV94463.1"/>
    </source>
</evidence>
<dbReference type="GO" id="GO:0051607">
    <property type="term" value="P:defense response to virus"/>
    <property type="evidence" value="ECO:0007669"/>
    <property type="project" value="UniProtKB-KW"/>
</dbReference>
<keyword evidence="4" id="KW-0051">Antiviral defense</keyword>
<evidence type="ECO:0000256" key="3">
    <source>
        <dbReference type="ARBA" id="ARBA00022884"/>
    </source>
</evidence>
<evidence type="ECO:0000256" key="4">
    <source>
        <dbReference type="ARBA" id="ARBA00023118"/>
    </source>
</evidence>
<dbReference type="OrthoDB" id="9790529at2"/>
<name>A0A2T5RGX7_9FIRM</name>
<accession>A0A2T5RGX7</accession>
<dbReference type="RefSeq" id="WP_108141807.1">
    <property type="nucleotide sequence ID" value="NZ_QAXS01000032.1"/>
</dbReference>
<dbReference type="GO" id="GO:0003723">
    <property type="term" value="F:RNA binding"/>
    <property type="evidence" value="ECO:0007669"/>
    <property type="project" value="UniProtKB-KW"/>
</dbReference>
<dbReference type="NCBIfam" id="TIGR01903">
    <property type="entry name" value="cas5_csm4"/>
    <property type="match status" value="1"/>
</dbReference>
<dbReference type="InterPro" id="IPR005510">
    <property type="entry name" value="Csm4"/>
</dbReference>
<organism evidence="6 7">
    <name type="scientific">Halanaerobium saccharolyticum</name>
    <dbReference type="NCBI Taxonomy" id="43595"/>
    <lineage>
        <taxon>Bacteria</taxon>
        <taxon>Bacillati</taxon>
        <taxon>Bacillota</taxon>
        <taxon>Clostridia</taxon>
        <taxon>Halanaerobiales</taxon>
        <taxon>Halanaerobiaceae</taxon>
        <taxon>Halanaerobium</taxon>
    </lineage>
</organism>
<protein>
    <recommendedName>
        <fullName evidence="2">CRISPR system Cms protein Csm4</fullName>
    </recommendedName>
</protein>
<evidence type="ECO:0000256" key="1">
    <source>
        <dbReference type="ARBA" id="ARBA00005772"/>
    </source>
</evidence>
<feature type="domain" description="CRISPR type III-associated protein" evidence="5">
    <location>
        <begin position="18"/>
        <end position="224"/>
    </location>
</feature>